<sequence length="542" mass="61049">MSSANPHIAMPPVDKNRITVQNILIALFLVFVVSKILAYRRGLKVVGCIPGVRAAFHPFTLPGAFIPSTWWNPGFAFAWKRRHTVYERYGNDTISFISLLVGPSAIHTANIDVVRQVTASGGTKGFHKPPEASTGIKQWGMNLVAAEGEVWRKHRRIMGPAFNNKLYEAVWITTLRTYRDMVADEGWAGRDQISVPVVQALTFKVALLVISKCGFGFSFSWSEPVRTADGRMSLQEAFRVVSETILITSFVPKWVRKLPFKRFRELNEANKEIMEFMQKQVADRKADIRSQGCTDSAQDTNAFSMLVEASENEKGKFKLDDSELIGNVFIMLLAGHETTAHTLAGTIGFLAMNDDLQEEIYQQIVEVVGHERDPVHGDYGKLDKVLSAFLEALRLFPSGYLLIRTAFEDTVLQIPNPRGEEGDKTIPVPKGTLVVVDMIGLQYNPRYFDNPKEYRPSRWYGMPIESEAFTAFSIGPRTCIGRKFATTEAVCFLTMLLRDYRIVPTLRGKETTTQWKERVLDAKLGITLGVKDVPVKFVRRRS</sequence>
<dbReference type="InterPro" id="IPR001128">
    <property type="entry name" value="Cyt_P450"/>
</dbReference>
<dbReference type="Proteomes" id="UP000054270">
    <property type="component" value="Unassembled WGS sequence"/>
</dbReference>
<evidence type="ECO:0000256" key="4">
    <source>
        <dbReference type="ARBA" id="ARBA00023002"/>
    </source>
</evidence>
<accession>A0A0D2NRJ3</accession>
<evidence type="ECO:0000256" key="6">
    <source>
        <dbReference type="ARBA" id="ARBA00023033"/>
    </source>
</evidence>
<reference evidence="11" key="1">
    <citation type="submission" date="2014-04" db="EMBL/GenBank/DDBJ databases">
        <title>Evolutionary Origins and Diversification of the Mycorrhizal Mutualists.</title>
        <authorList>
            <consortium name="DOE Joint Genome Institute"/>
            <consortium name="Mycorrhizal Genomics Consortium"/>
            <person name="Kohler A."/>
            <person name="Kuo A."/>
            <person name="Nagy L.G."/>
            <person name="Floudas D."/>
            <person name="Copeland A."/>
            <person name="Barry K.W."/>
            <person name="Cichocki N."/>
            <person name="Veneault-Fourrey C."/>
            <person name="LaButti K."/>
            <person name="Lindquist E.A."/>
            <person name="Lipzen A."/>
            <person name="Lundell T."/>
            <person name="Morin E."/>
            <person name="Murat C."/>
            <person name="Riley R."/>
            <person name="Ohm R."/>
            <person name="Sun H."/>
            <person name="Tunlid A."/>
            <person name="Henrissat B."/>
            <person name="Grigoriev I.V."/>
            <person name="Hibbett D.S."/>
            <person name="Martin F."/>
        </authorList>
    </citation>
    <scope>NUCLEOTIDE SEQUENCE [LARGE SCALE GENOMIC DNA]</scope>
    <source>
        <strain evidence="11">FD-334 SS-4</strain>
    </source>
</reference>
<dbReference type="OrthoDB" id="1470350at2759"/>
<evidence type="ECO:0000256" key="3">
    <source>
        <dbReference type="ARBA" id="ARBA00022723"/>
    </source>
</evidence>
<dbReference type="STRING" id="945553.A0A0D2NRJ3"/>
<keyword evidence="4 8" id="KW-0560">Oxidoreductase</keyword>
<keyword evidence="3 7" id="KW-0479">Metal-binding</keyword>
<dbReference type="OMA" id="IHTANID"/>
<dbReference type="InterPro" id="IPR017972">
    <property type="entry name" value="Cyt_P450_CS"/>
</dbReference>
<dbReference type="InterPro" id="IPR050196">
    <property type="entry name" value="Cytochrome_P450_Monoox"/>
</dbReference>
<evidence type="ECO:0000313" key="10">
    <source>
        <dbReference type="EMBL" id="KJA21399.1"/>
    </source>
</evidence>
<comment type="cofactor">
    <cofactor evidence="7">
        <name>heme</name>
        <dbReference type="ChEBI" id="CHEBI:30413"/>
    </cofactor>
</comment>
<proteinExistence type="inferred from homology"/>
<dbReference type="InterPro" id="IPR036396">
    <property type="entry name" value="Cyt_P450_sf"/>
</dbReference>
<organism evidence="10 11">
    <name type="scientific">Hypholoma sublateritium (strain FD-334 SS-4)</name>
    <dbReference type="NCBI Taxonomy" id="945553"/>
    <lineage>
        <taxon>Eukaryota</taxon>
        <taxon>Fungi</taxon>
        <taxon>Dikarya</taxon>
        <taxon>Basidiomycota</taxon>
        <taxon>Agaricomycotina</taxon>
        <taxon>Agaricomycetes</taxon>
        <taxon>Agaricomycetidae</taxon>
        <taxon>Agaricales</taxon>
        <taxon>Agaricineae</taxon>
        <taxon>Strophariaceae</taxon>
        <taxon>Hypholoma</taxon>
    </lineage>
</organism>
<dbReference type="AlphaFoldDB" id="A0A0D2NRJ3"/>
<dbReference type="GO" id="GO:0005506">
    <property type="term" value="F:iron ion binding"/>
    <property type="evidence" value="ECO:0007669"/>
    <property type="project" value="InterPro"/>
</dbReference>
<dbReference type="EMBL" id="KN817558">
    <property type="protein sequence ID" value="KJA21399.1"/>
    <property type="molecule type" value="Genomic_DNA"/>
</dbReference>
<evidence type="ECO:0000256" key="1">
    <source>
        <dbReference type="ARBA" id="ARBA00010617"/>
    </source>
</evidence>
<feature type="transmembrane region" description="Helical" evidence="9">
    <location>
        <begin position="20"/>
        <end position="38"/>
    </location>
</feature>
<dbReference type="GO" id="GO:0020037">
    <property type="term" value="F:heme binding"/>
    <property type="evidence" value="ECO:0007669"/>
    <property type="project" value="InterPro"/>
</dbReference>
<evidence type="ECO:0000256" key="5">
    <source>
        <dbReference type="ARBA" id="ARBA00023004"/>
    </source>
</evidence>
<keyword evidence="6 8" id="KW-0503">Monooxygenase</keyword>
<dbReference type="PANTHER" id="PTHR24291">
    <property type="entry name" value="CYTOCHROME P450 FAMILY 4"/>
    <property type="match status" value="1"/>
</dbReference>
<evidence type="ECO:0000256" key="9">
    <source>
        <dbReference type="SAM" id="Phobius"/>
    </source>
</evidence>
<comment type="similarity">
    <text evidence="1 8">Belongs to the cytochrome P450 family.</text>
</comment>
<dbReference type="GO" id="GO:0016705">
    <property type="term" value="F:oxidoreductase activity, acting on paired donors, with incorporation or reduction of molecular oxygen"/>
    <property type="evidence" value="ECO:0007669"/>
    <property type="project" value="InterPro"/>
</dbReference>
<keyword evidence="9" id="KW-1133">Transmembrane helix</keyword>
<dbReference type="PROSITE" id="PS00086">
    <property type="entry name" value="CYTOCHROME_P450"/>
    <property type="match status" value="1"/>
</dbReference>
<keyword evidence="9" id="KW-0472">Membrane</keyword>
<keyword evidence="2 7" id="KW-0349">Heme</keyword>
<dbReference type="GO" id="GO:0004497">
    <property type="term" value="F:monooxygenase activity"/>
    <property type="evidence" value="ECO:0007669"/>
    <property type="project" value="UniProtKB-KW"/>
</dbReference>
<keyword evidence="5 7" id="KW-0408">Iron</keyword>
<gene>
    <name evidence="10" type="ORF">HYPSUDRAFT_42040</name>
</gene>
<dbReference type="PANTHER" id="PTHR24291:SF50">
    <property type="entry name" value="BIFUNCTIONAL ALBAFLAVENONE MONOOXYGENASE_TERPENE SYNTHASE"/>
    <property type="match status" value="1"/>
</dbReference>
<dbReference type="PRINTS" id="PR00463">
    <property type="entry name" value="EP450I"/>
</dbReference>
<evidence type="ECO:0000256" key="7">
    <source>
        <dbReference type="PIRSR" id="PIRSR602401-1"/>
    </source>
</evidence>
<dbReference type="PRINTS" id="PR00385">
    <property type="entry name" value="P450"/>
</dbReference>
<keyword evidence="11" id="KW-1185">Reference proteome</keyword>
<feature type="binding site" description="axial binding residue" evidence="7">
    <location>
        <position position="479"/>
    </location>
    <ligand>
        <name>heme</name>
        <dbReference type="ChEBI" id="CHEBI:30413"/>
    </ligand>
    <ligandPart>
        <name>Fe</name>
        <dbReference type="ChEBI" id="CHEBI:18248"/>
    </ligandPart>
</feature>
<dbReference type="Gene3D" id="1.10.630.10">
    <property type="entry name" value="Cytochrome P450"/>
    <property type="match status" value="1"/>
</dbReference>
<evidence type="ECO:0000313" key="11">
    <source>
        <dbReference type="Proteomes" id="UP000054270"/>
    </source>
</evidence>
<evidence type="ECO:0000256" key="2">
    <source>
        <dbReference type="ARBA" id="ARBA00022617"/>
    </source>
</evidence>
<dbReference type="SUPFAM" id="SSF48264">
    <property type="entry name" value="Cytochrome P450"/>
    <property type="match status" value="1"/>
</dbReference>
<evidence type="ECO:0000256" key="8">
    <source>
        <dbReference type="RuleBase" id="RU000461"/>
    </source>
</evidence>
<name>A0A0D2NRJ3_HYPSF</name>
<protein>
    <recommendedName>
        <fullName evidence="12">Cytochrome P450</fullName>
    </recommendedName>
</protein>
<dbReference type="InterPro" id="IPR002401">
    <property type="entry name" value="Cyt_P450_E_grp-I"/>
</dbReference>
<evidence type="ECO:0008006" key="12">
    <source>
        <dbReference type="Google" id="ProtNLM"/>
    </source>
</evidence>
<dbReference type="Pfam" id="PF00067">
    <property type="entry name" value="p450"/>
    <property type="match status" value="1"/>
</dbReference>
<keyword evidence="9" id="KW-0812">Transmembrane</keyword>